<feature type="region of interest" description="Disordered" evidence="1">
    <location>
        <begin position="142"/>
        <end position="176"/>
    </location>
</feature>
<proteinExistence type="predicted"/>
<accession>A0A5S4GSJ5</accession>
<gene>
    <name evidence="2" type="ORF">ETD85_12470</name>
</gene>
<dbReference type="AlphaFoldDB" id="A0A5S4GSJ5"/>
<keyword evidence="3" id="KW-1185">Reference proteome</keyword>
<dbReference type="RefSeq" id="WP_138689825.1">
    <property type="nucleotide sequence ID" value="NZ_JBHSAZ010000024.1"/>
</dbReference>
<sequence>MAAGPGAGADEYRSRPCAGAVRVCPWRRDADLTAFSGDDMALLSAASRGHTKSGAYAFDEVEQKTEARRMSCHLDRHDTAHPIRLCAGWLAVVGPHQDGTLLSVLADRLGSKASHPDTTAWPPLVADLDELPERRCARLAALGSTAPSSSDAQGGAAELGGAGPTPGGPAGQVCGA</sequence>
<comment type="caution">
    <text evidence="2">The sequence shown here is derived from an EMBL/GenBank/DDBJ whole genome shotgun (WGS) entry which is preliminary data.</text>
</comment>
<dbReference type="Pfam" id="PF19800">
    <property type="entry name" value="DUF6283"/>
    <property type="match status" value="1"/>
</dbReference>
<dbReference type="InterPro" id="IPR046250">
    <property type="entry name" value="DUF6283"/>
</dbReference>
<dbReference type="Proteomes" id="UP000306628">
    <property type="component" value="Unassembled WGS sequence"/>
</dbReference>
<dbReference type="OrthoDB" id="4351072at2"/>
<dbReference type="EMBL" id="VCKX01000029">
    <property type="protein sequence ID" value="TMR35887.1"/>
    <property type="molecule type" value="Genomic_DNA"/>
</dbReference>
<evidence type="ECO:0000313" key="3">
    <source>
        <dbReference type="Proteomes" id="UP000306628"/>
    </source>
</evidence>
<protein>
    <submittedName>
        <fullName evidence="2">Uncharacterized protein</fullName>
    </submittedName>
</protein>
<organism evidence="2 3">
    <name type="scientific">Nonomuraea zeae</name>
    <dbReference type="NCBI Taxonomy" id="1642303"/>
    <lineage>
        <taxon>Bacteria</taxon>
        <taxon>Bacillati</taxon>
        <taxon>Actinomycetota</taxon>
        <taxon>Actinomycetes</taxon>
        <taxon>Streptosporangiales</taxon>
        <taxon>Streptosporangiaceae</taxon>
        <taxon>Nonomuraea</taxon>
    </lineage>
</organism>
<evidence type="ECO:0000256" key="1">
    <source>
        <dbReference type="SAM" id="MobiDB-lite"/>
    </source>
</evidence>
<evidence type="ECO:0000313" key="2">
    <source>
        <dbReference type="EMBL" id="TMR35887.1"/>
    </source>
</evidence>
<feature type="compositionally biased region" description="Gly residues" evidence="1">
    <location>
        <begin position="157"/>
        <end position="170"/>
    </location>
</feature>
<reference evidence="2 3" key="1">
    <citation type="submission" date="2019-05" db="EMBL/GenBank/DDBJ databases">
        <title>Draft genome sequence of Nonomuraea zeae DSM 100528.</title>
        <authorList>
            <person name="Saricaoglu S."/>
            <person name="Isik K."/>
        </authorList>
    </citation>
    <scope>NUCLEOTIDE SEQUENCE [LARGE SCALE GENOMIC DNA]</scope>
    <source>
        <strain evidence="2 3">DSM 100528</strain>
    </source>
</reference>
<name>A0A5S4GSJ5_9ACTN</name>